<evidence type="ECO:0000313" key="8">
    <source>
        <dbReference type="EMBL" id="TMV03782.1"/>
    </source>
</evidence>
<feature type="transmembrane region" description="Helical" evidence="6">
    <location>
        <begin position="194"/>
        <end position="213"/>
    </location>
</feature>
<keyword evidence="3 6" id="KW-0812">Transmembrane</keyword>
<feature type="transmembrane region" description="Helical" evidence="6">
    <location>
        <begin position="53"/>
        <end position="71"/>
    </location>
</feature>
<reference evidence="8 9" key="1">
    <citation type="submission" date="2019-05" db="EMBL/GenBank/DDBJ databases">
        <title>Ruegeria sp. nov., isolated from tidal flat.</title>
        <authorList>
            <person name="Kim W."/>
        </authorList>
    </citation>
    <scope>NUCLEOTIDE SEQUENCE [LARGE SCALE GENOMIC DNA]</scope>
    <source>
        <strain evidence="8 9">CAU 1488</strain>
    </source>
</reference>
<evidence type="ECO:0000256" key="3">
    <source>
        <dbReference type="ARBA" id="ARBA00022692"/>
    </source>
</evidence>
<feature type="transmembrane region" description="Helical" evidence="6">
    <location>
        <begin position="269"/>
        <end position="288"/>
    </location>
</feature>
<feature type="transmembrane region" description="Helical" evidence="6">
    <location>
        <begin position="138"/>
        <end position="158"/>
    </location>
</feature>
<feature type="transmembrane region" description="Helical" evidence="6">
    <location>
        <begin position="240"/>
        <end position="257"/>
    </location>
</feature>
<evidence type="ECO:0000256" key="6">
    <source>
        <dbReference type="SAM" id="Phobius"/>
    </source>
</evidence>
<protein>
    <submittedName>
        <fullName evidence="8">DMT family transporter</fullName>
    </submittedName>
</protein>
<evidence type="ECO:0000256" key="4">
    <source>
        <dbReference type="ARBA" id="ARBA00022989"/>
    </source>
</evidence>
<accession>A0ABY2WSV8</accession>
<comment type="caution">
    <text evidence="8">The sequence shown here is derived from an EMBL/GenBank/DDBJ whole genome shotgun (WGS) entry which is preliminary data.</text>
</comment>
<feature type="transmembrane region" description="Helical" evidence="6">
    <location>
        <begin position="164"/>
        <end position="182"/>
    </location>
</feature>
<proteinExistence type="inferred from homology"/>
<organism evidence="8 9">
    <name type="scientific">Ruegeria sediminis</name>
    <dbReference type="NCBI Taxonomy" id="2583820"/>
    <lineage>
        <taxon>Bacteria</taxon>
        <taxon>Pseudomonadati</taxon>
        <taxon>Pseudomonadota</taxon>
        <taxon>Alphaproteobacteria</taxon>
        <taxon>Rhodobacterales</taxon>
        <taxon>Roseobacteraceae</taxon>
        <taxon>Ruegeria</taxon>
    </lineage>
</organism>
<gene>
    <name evidence="8" type="ORF">FGK63_19130</name>
</gene>
<evidence type="ECO:0000256" key="2">
    <source>
        <dbReference type="ARBA" id="ARBA00009853"/>
    </source>
</evidence>
<feature type="domain" description="EamA" evidence="7">
    <location>
        <begin position="164"/>
        <end position="311"/>
    </location>
</feature>
<dbReference type="InterPro" id="IPR037185">
    <property type="entry name" value="EmrE-like"/>
</dbReference>
<evidence type="ECO:0000256" key="5">
    <source>
        <dbReference type="ARBA" id="ARBA00023136"/>
    </source>
</evidence>
<keyword evidence="9" id="KW-1185">Reference proteome</keyword>
<dbReference type="EMBL" id="VCPD01000009">
    <property type="protein sequence ID" value="TMV03782.1"/>
    <property type="molecule type" value="Genomic_DNA"/>
</dbReference>
<comment type="subcellular location">
    <subcellularLocation>
        <location evidence="1">Membrane</location>
        <topology evidence="1">Multi-pass membrane protein</topology>
    </subcellularLocation>
</comment>
<evidence type="ECO:0000256" key="1">
    <source>
        <dbReference type="ARBA" id="ARBA00004141"/>
    </source>
</evidence>
<name>A0ABY2WSV8_9RHOB</name>
<evidence type="ECO:0000259" key="7">
    <source>
        <dbReference type="Pfam" id="PF00892"/>
    </source>
</evidence>
<keyword evidence="4 6" id="KW-1133">Transmembrane helix</keyword>
<dbReference type="PANTHER" id="PTHR22911">
    <property type="entry name" value="ACYL-MALONYL CONDENSING ENZYME-RELATED"/>
    <property type="match status" value="1"/>
</dbReference>
<dbReference type="RefSeq" id="WP_138845306.1">
    <property type="nucleotide sequence ID" value="NZ_VCPD01000009.1"/>
</dbReference>
<feature type="transmembrane region" description="Helical" evidence="6">
    <location>
        <begin position="83"/>
        <end position="107"/>
    </location>
</feature>
<feature type="transmembrane region" description="Helical" evidence="6">
    <location>
        <begin position="21"/>
        <end position="41"/>
    </location>
</feature>
<sequence length="333" mass="35875">MAATYHLSAPIAAAAYDSRPVVGIMWLLLATTLFPIQDVIIKSLSGEFAVHQIVFWRSVFALPLVAAIAWYEGSLWPLKLGSVPLQLLRAASTFGFFMAYYMALAAIGMAETAAITFSTPIFVTILATVFLSERVGLYRWFAVAVGLVGVVVIVQPGAAVFEPAAVLALLAAISYAISIICTRRLGNRSNGGMMSLFAVVFFVVVGGVLGAVFSGLESGSPHPSIAFLYRDWVSPTPADWLLLLALGGISGVGFFALSQAYRLAEASVVTTFEYTYLPWSVLWGYLMFGALPNMSTWIGLTLIGGAGLLIVFRETLRGRRVMRPKGASLLRQR</sequence>
<comment type="similarity">
    <text evidence="2">Belongs to the drug/metabolite transporter (DMT) superfamily. 10 TMS drug/metabolite exporter (DME) (TC 2.A.7.3) family.</text>
</comment>
<feature type="domain" description="EamA" evidence="7">
    <location>
        <begin position="23"/>
        <end position="154"/>
    </location>
</feature>
<feature type="transmembrane region" description="Helical" evidence="6">
    <location>
        <begin position="294"/>
        <end position="312"/>
    </location>
</feature>
<keyword evidence="5 6" id="KW-0472">Membrane</keyword>
<dbReference type="SUPFAM" id="SSF103481">
    <property type="entry name" value="Multidrug resistance efflux transporter EmrE"/>
    <property type="match status" value="2"/>
</dbReference>
<dbReference type="Pfam" id="PF00892">
    <property type="entry name" value="EamA"/>
    <property type="match status" value="2"/>
</dbReference>
<feature type="transmembrane region" description="Helical" evidence="6">
    <location>
        <begin position="113"/>
        <end position="131"/>
    </location>
</feature>
<dbReference type="InterPro" id="IPR000620">
    <property type="entry name" value="EamA_dom"/>
</dbReference>
<dbReference type="PANTHER" id="PTHR22911:SF6">
    <property type="entry name" value="SOLUTE CARRIER FAMILY 35 MEMBER G1"/>
    <property type="match status" value="1"/>
</dbReference>
<dbReference type="Proteomes" id="UP001193035">
    <property type="component" value="Unassembled WGS sequence"/>
</dbReference>
<evidence type="ECO:0000313" key="9">
    <source>
        <dbReference type="Proteomes" id="UP001193035"/>
    </source>
</evidence>